<reference evidence="1" key="1">
    <citation type="submission" date="2019-05" db="EMBL/GenBank/DDBJ databases">
        <title>The de novo reference genome and transcriptome assemblies of the wild tomato species Solanum chilense.</title>
        <authorList>
            <person name="Stam R."/>
            <person name="Nosenko T."/>
            <person name="Hoerger A.C."/>
            <person name="Stephan W."/>
            <person name="Seidel M.A."/>
            <person name="Kuhn J.M.M."/>
            <person name="Haberer G."/>
            <person name="Tellier A."/>
        </authorList>
    </citation>
    <scope>NUCLEOTIDE SEQUENCE</scope>
    <source>
        <tissue evidence="1">Mature leaves</tissue>
    </source>
</reference>
<evidence type="ECO:0000313" key="1">
    <source>
        <dbReference type="EMBL" id="TMW83029.1"/>
    </source>
</evidence>
<dbReference type="AlphaFoldDB" id="A0A6N2AMM3"/>
<dbReference type="EMBL" id="RXGB01014369">
    <property type="protein sequence ID" value="TMW83029.1"/>
    <property type="molecule type" value="Genomic_DNA"/>
</dbReference>
<name>A0A6N2AMM3_SOLCI</name>
<proteinExistence type="predicted"/>
<sequence>MAPPKAVKQTVAAVAQTAAPEASNPTTPSGIYVPEANMLKMKEIKEHNRCVHYIMELMSIFQESFKEIIHSCSVSLVSGSLIPPGALVFNSSRAAVCATAATCCFTTFGRDIPKVFVVPRIWMALSSS</sequence>
<organism evidence="1">
    <name type="scientific">Solanum chilense</name>
    <name type="common">Tomato</name>
    <name type="synonym">Lycopersicon chilense</name>
    <dbReference type="NCBI Taxonomy" id="4083"/>
    <lineage>
        <taxon>Eukaryota</taxon>
        <taxon>Viridiplantae</taxon>
        <taxon>Streptophyta</taxon>
        <taxon>Embryophyta</taxon>
        <taxon>Tracheophyta</taxon>
        <taxon>Spermatophyta</taxon>
        <taxon>Magnoliopsida</taxon>
        <taxon>eudicotyledons</taxon>
        <taxon>Gunneridae</taxon>
        <taxon>Pentapetalae</taxon>
        <taxon>asterids</taxon>
        <taxon>lamiids</taxon>
        <taxon>Solanales</taxon>
        <taxon>Solanaceae</taxon>
        <taxon>Solanoideae</taxon>
        <taxon>Solaneae</taxon>
        <taxon>Solanum</taxon>
        <taxon>Solanum subgen. Lycopersicon</taxon>
    </lineage>
</organism>
<accession>A0A6N2AMM3</accession>
<protein>
    <submittedName>
        <fullName evidence="1">Uncharacterized protein</fullName>
    </submittedName>
</protein>
<comment type="caution">
    <text evidence="1">The sequence shown here is derived from an EMBL/GenBank/DDBJ whole genome shotgun (WGS) entry which is preliminary data.</text>
</comment>
<gene>
    <name evidence="1" type="ORF">EJD97_003227</name>
</gene>